<feature type="domain" description="SH3" evidence="7">
    <location>
        <begin position="68"/>
        <end position="126"/>
    </location>
</feature>
<dbReference type="PANTHER" id="PTHR14167:SF81">
    <property type="entry name" value="ENDOPHILIN-A"/>
    <property type="match status" value="1"/>
</dbReference>
<feature type="region of interest" description="Disordered" evidence="6">
    <location>
        <begin position="119"/>
        <end position="263"/>
    </location>
</feature>
<dbReference type="Proteomes" id="UP001150907">
    <property type="component" value="Unassembled WGS sequence"/>
</dbReference>
<comment type="caution">
    <text evidence="8">The sequence shown here is derived from an EMBL/GenBank/DDBJ whole genome shotgun (WGS) entry which is preliminary data.</text>
</comment>
<feature type="domain" description="SH3" evidence="7">
    <location>
        <begin position="2"/>
        <end position="63"/>
    </location>
</feature>
<name>A0A9W8BHW5_9FUNG</name>
<evidence type="ECO:0000256" key="5">
    <source>
        <dbReference type="PROSITE-ProRule" id="PRU00192"/>
    </source>
</evidence>
<reference evidence="8" key="1">
    <citation type="submission" date="2022-07" db="EMBL/GenBank/DDBJ databases">
        <title>Phylogenomic reconstructions and comparative analyses of Kickxellomycotina fungi.</title>
        <authorList>
            <person name="Reynolds N.K."/>
            <person name="Stajich J.E."/>
            <person name="Barry K."/>
            <person name="Grigoriev I.V."/>
            <person name="Crous P."/>
            <person name="Smith M.E."/>
        </authorList>
    </citation>
    <scope>NUCLEOTIDE SEQUENCE</scope>
    <source>
        <strain evidence="8">IMI 214461</strain>
    </source>
</reference>
<proteinExistence type="predicted"/>
<gene>
    <name evidence="8" type="ORF">H4R26_003507</name>
</gene>
<evidence type="ECO:0000256" key="2">
    <source>
        <dbReference type="ARBA" id="ARBA00022443"/>
    </source>
</evidence>
<dbReference type="InterPro" id="IPR001452">
    <property type="entry name" value="SH3_domain"/>
</dbReference>
<keyword evidence="3" id="KW-0175">Coiled coil</keyword>
<dbReference type="SUPFAM" id="SSF50044">
    <property type="entry name" value="SH3-domain"/>
    <property type="match status" value="2"/>
</dbReference>
<keyword evidence="9" id="KW-1185">Reference proteome</keyword>
<evidence type="ECO:0000313" key="8">
    <source>
        <dbReference type="EMBL" id="KAJ2002634.1"/>
    </source>
</evidence>
<evidence type="ECO:0000256" key="4">
    <source>
        <dbReference type="ARBA" id="ARBA00023136"/>
    </source>
</evidence>
<keyword evidence="4" id="KW-0472">Membrane</keyword>
<dbReference type="InterPro" id="IPR050384">
    <property type="entry name" value="Endophilin_SH3RF"/>
</dbReference>
<dbReference type="OrthoDB" id="10255964at2759"/>
<accession>A0A9W8BHW5</accession>
<dbReference type="AlphaFoldDB" id="A0A9W8BHW5"/>
<dbReference type="InterPro" id="IPR036028">
    <property type="entry name" value="SH3-like_dom_sf"/>
</dbReference>
<dbReference type="Gene3D" id="2.30.30.40">
    <property type="entry name" value="SH3 Domains"/>
    <property type="match status" value="2"/>
</dbReference>
<evidence type="ECO:0000256" key="3">
    <source>
        <dbReference type="ARBA" id="ARBA00023054"/>
    </source>
</evidence>
<dbReference type="PROSITE" id="PS50002">
    <property type="entry name" value="SH3"/>
    <property type="match status" value="2"/>
</dbReference>
<dbReference type="SMART" id="SM00326">
    <property type="entry name" value="SH3"/>
    <property type="match status" value="2"/>
</dbReference>
<dbReference type="EMBL" id="JANBQF010000284">
    <property type="protein sequence ID" value="KAJ2002634.1"/>
    <property type="molecule type" value="Genomic_DNA"/>
</dbReference>
<feature type="compositionally biased region" description="Pro residues" evidence="6">
    <location>
        <begin position="159"/>
        <end position="173"/>
    </location>
</feature>
<dbReference type="PANTHER" id="PTHR14167">
    <property type="entry name" value="SH3 DOMAIN-CONTAINING"/>
    <property type="match status" value="1"/>
</dbReference>
<evidence type="ECO:0000259" key="7">
    <source>
        <dbReference type="PROSITE" id="PS50002"/>
    </source>
</evidence>
<protein>
    <recommendedName>
        <fullName evidence="7">SH3 domain-containing protein</fullName>
    </recommendedName>
</protein>
<evidence type="ECO:0000256" key="1">
    <source>
        <dbReference type="ARBA" id="ARBA00004170"/>
    </source>
</evidence>
<dbReference type="PRINTS" id="PR00452">
    <property type="entry name" value="SH3DOMAIN"/>
</dbReference>
<dbReference type="Pfam" id="PF00018">
    <property type="entry name" value="SH3_1"/>
    <property type="match status" value="1"/>
</dbReference>
<comment type="subcellular location">
    <subcellularLocation>
        <location evidence="1">Membrane</location>
        <topology evidence="1">Peripheral membrane protein</topology>
    </subcellularLocation>
</comment>
<keyword evidence="2 5" id="KW-0728">SH3 domain</keyword>
<feature type="compositionally biased region" description="Basic residues" evidence="6">
    <location>
        <begin position="208"/>
        <end position="222"/>
    </location>
</feature>
<evidence type="ECO:0000313" key="9">
    <source>
        <dbReference type="Proteomes" id="UP001150907"/>
    </source>
</evidence>
<organism evidence="8 9">
    <name type="scientific">Coemansia thaxteri</name>
    <dbReference type="NCBI Taxonomy" id="2663907"/>
    <lineage>
        <taxon>Eukaryota</taxon>
        <taxon>Fungi</taxon>
        <taxon>Fungi incertae sedis</taxon>
        <taxon>Zoopagomycota</taxon>
        <taxon>Kickxellomycotina</taxon>
        <taxon>Kickxellomycetes</taxon>
        <taxon>Kickxellales</taxon>
        <taxon>Kickxellaceae</taxon>
        <taxon>Coemansia</taxon>
    </lineage>
</organism>
<sequence length="263" mass="28407">MADKFVARAHHAYTKAKPDEIDLSPGDILRVANNDHDAWWVGFNESTKERGWFPSNFVSRVESKPKAKSKRFVRCIKQYDAVDEDDLSLQVGDIVEVRKELDGWYLGIIDGRKGMFPASYTEETGGPASAEDTSANEPARRPLPVPPVPGGGSGAAAPISPPSLPQRQPPLPPRASTDIQRGSDKLYSMPGADDGADDGSGKKEKQKSGHRISRLFGTKKNKNKDVAELSEAAAHGALSPLADEPPTLNDGDNEEASICYMPG</sequence>
<dbReference type="Pfam" id="PF14604">
    <property type="entry name" value="SH3_9"/>
    <property type="match status" value="1"/>
</dbReference>
<evidence type="ECO:0000256" key="6">
    <source>
        <dbReference type="SAM" id="MobiDB-lite"/>
    </source>
</evidence>
<dbReference type="CDD" id="cd00174">
    <property type="entry name" value="SH3"/>
    <property type="match status" value="1"/>
</dbReference>